<dbReference type="Pfam" id="PF02383">
    <property type="entry name" value="Syja_N"/>
    <property type="match status" value="1"/>
</dbReference>
<dbReference type="CDD" id="cd00065">
    <property type="entry name" value="FYVE_like_SF"/>
    <property type="match status" value="1"/>
</dbReference>
<protein>
    <submittedName>
        <fullName evidence="3">Phosphoinositide phosphatase sac9-related</fullName>
    </submittedName>
</protein>
<keyword evidence="4" id="KW-1185">Reference proteome</keyword>
<dbReference type="InterPro" id="IPR011011">
    <property type="entry name" value="Znf_FYVE_PHD"/>
</dbReference>
<dbReference type="PANTHER" id="PTHR46817:SF1">
    <property type="entry name" value="SAC DOMAIN-CONTAINING PROTEIN"/>
    <property type="match status" value="1"/>
</dbReference>
<dbReference type="Pfam" id="PF24790">
    <property type="entry name" value="SAC9_GBDL_1st"/>
    <property type="match status" value="1"/>
</dbReference>
<dbReference type="InterPro" id="IPR002013">
    <property type="entry name" value="SAC_dom"/>
</dbReference>
<feature type="region of interest" description="Disordered" evidence="1">
    <location>
        <begin position="886"/>
        <end position="961"/>
    </location>
</feature>
<gene>
    <name evidence="3" type="ORF">M0811_10677</name>
</gene>
<feature type="domain" description="SAC" evidence="2">
    <location>
        <begin position="148"/>
        <end position="480"/>
    </location>
</feature>
<dbReference type="PANTHER" id="PTHR46817">
    <property type="entry name" value="PHOSPHOINOSITIDE PHOSPHATASE SAC9-RELATED"/>
    <property type="match status" value="1"/>
</dbReference>
<dbReference type="InterPro" id="IPR057555">
    <property type="entry name" value="SAC9_GBDL_1st"/>
</dbReference>
<evidence type="ECO:0000256" key="1">
    <source>
        <dbReference type="SAM" id="MobiDB-lite"/>
    </source>
</evidence>
<dbReference type="EMBL" id="JAPDFW010000093">
    <property type="protein sequence ID" value="KAJ5070607.1"/>
    <property type="molecule type" value="Genomic_DNA"/>
</dbReference>
<name>A0A9Q0LD00_ANAIG</name>
<evidence type="ECO:0000313" key="3">
    <source>
        <dbReference type="EMBL" id="KAJ5070607.1"/>
    </source>
</evidence>
<dbReference type="SUPFAM" id="SSF57903">
    <property type="entry name" value="FYVE/PHD zinc finger"/>
    <property type="match status" value="1"/>
</dbReference>
<evidence type="ECO:0000313" key="4">
    <source>
        <dbReference type="Proteomes" id="UP001149090"/>
    </source>
</evidence>
<dbReference type="OMA" id="CAFTVIE"/>
<dbReference type="Proteomes" id="UP001149090">
    <property type="component" value="Unassembled WGS sequence"/>
</dbReference>
<organism evidence="3 4">
    <name type="scientific">Anaeramoeba ignava</name>
    <name type="common">Anaerobic marine amoeba</name>
    <dbReference type="NCBI Taxonomy" id="1746090"/>
    <lineage>
        <taxon>Eukaryota</taxon>
        <taxon>Metamonada</taxon>
        <taxon>Anaeramoebidae</taxon>
        <taxon>Anaeramoeba</taxon>
    </lineage>
</organism>
<dbReference type="InterPro" id="IPR057553">
    <property type="entry name" value="SAC9_GBDL_2nd"/>
</dbReference>
<evidence type="ECO:0000259" key="2">
    <source>
        <dbReference type="PROSITE" id="PS50275"/>
    </source>
</evidence>
<proteinExistence type="predicted"/>
<accession>A0A9Q0LD00</accession>
<comment type="caution">
    <text evidence="3">The sequence shown here is derived from an EMBL/GenBank/DDBJ whole genome shotgun (WGS) entry which is preliminary data.</text>
</comment>
<feature type="compositionally biased region" description="Basic and acidic residues" evidence="1">
    <location>
        <begin position="886"/>
        <end position="935"/>
    </location>
</feature>
<dbReference type="GO" id="GO:0016791">
    <property type="term" value="F:phosphatase activity"/>
    <property type="evidence" value="ECO:0007669"/>
    <property type="project" value="InterPro"/>
</dbReference>
<dbReference type="OrthoDB" id="405996at2759"/>
<reference evidence="3" key="1">
    <citation type="submission" date="2022-10" db="EMBL/GenBank/DDBJ databases">
        <title>Novel sulphate-reducing endosymbionts in the free-living metamonad Anaeramoeba.</title>
        <authorList>
            <person name="Jerlstrom-Hultqvist J."/>
            <person name="Cepicka I."/>
            <person name="Gallot-Lavallee L."/>
            <person name="Salas-Leiva D."/>
            <person name="Curtis B.A."/>
            <person name="Zahonova K."/>
            <person name="Pipaliya S."/>
            <person name="Dacks J."/>
            <person name="Roger A.J."/>
        </authorList>
    </citation>
    <scope>NUCLEOTIDE SEQUENCE</scope>
    <source>
        <strain evidence="3">BMAN</strain>
    </source>
</reference>
<sequence>MSKPKSIFWETQRKTSHLIIQSKANQYFIISSLSTRKDTQIISIDPIVGSLHYSARQGVDLFQSEESAVNYLVNHLKVEVQTTTKAQALIGYHIVEGFSLIILAIKTSPINFYGGHIIYTITKSACIKIPLRYFQEGVQMKKDLSNILSEYPIDGLHYYCESMDLTRPFPSKYSVSNFNPNFCYNKHIMEPFDSVGLKNWCIVLIQGVVSEAIIKNDQNQETKMILLTRKCTLNPAIMSYSKGLNDKGGSANEIENEFISMDKNKNIIKWFSFIWIRGTAPIYCNAPRTETNGEQDQENNLNRWSFSDKFYSRISQRHNTDNISCLSLMKQAQGNKEIEIMEDFEHSHAHVEKLLDVSLSFVNFDWKDRFISQNQCIVDFWAFIKHDIIKHGLNHGVIRLEELTEEFTSQLNQPMDLVFETFSLGPVVCPDGHWALFESLSRQKGIMFFSCFDSLEITNLAGFFSSIQIVVEMLRIVQVFPQNIMDKISESWRGFEFSFQEILELLDPEILHNLGIMFSLSNEAHSFIYSNKVPKKNQVLMKYTGNKTSAISKLIRKRYSKKSEDKGRQMQIEVFLGIQQKKVIEEDPHHNLSLVSSFPSWCFKDVSYEEILPENKEYEYPERIFNDPNVCWISSLKQPVIQIYLCLRQPCKVKEICFTTQTGGKHQPIPLVVDVFVGDYIDNMRILFHNLQIPACPNGTQLYYRFTRSEIARMQQNFQETYNFESNIEIDETPARFVLISIYNFLPSDLLKKQIAFGKIDILGTLIHFNEENKIIPQSVIPLQLRSISQITPLKNLQNKQVLTRKLKDPKTHSPQQTFLNESVMEIPAQTLFTTGIDKRIEHEETNLRLNPFFRIAQKQLKHEFQNYILLLRPLTIVDDYIDRLSKSSSKKSDPKKSDHTQKIESKSNISKSDHEQFNENKEFDGDDETNRNDENTPVESSRENLLTLPQTPPINADNEENEIVIMTKRYEKYVKKILTTVQSQKRTIELIDTLKLEAKRLKLGLTAAERDYTFQKLKKELHDYNPERFIFKREEKIIKQIMKSKKYSTNTCSNPECGASLRLKKHQCFYCFKKFCSSCMHPSKMKIIEYMWTEPSSVCKKCGEKIIKQQNKIDAINELNSQEKEIEENEPQTKHSLIPILSQIYFLEKIQWIENLSKGKDQKQDKQEIKGDTIESNNENIKNEEKIKTENLVEVSRLPFAGILRKVPTDFNSVPVESVLLSSRLINQRFWFAPKGVQSVEIMISLSCQAEIHEISLFVDSIGYSQKDAPIIEIQGGTKYPQTIEPIGEWDLRKNLIRIHLGRIVIHGIPDFEKQRLPITETISKPVNLNEKLNTKNFKLHQNYIIPSSSIYETETHVLKLTINNEIVSGFVYIVSHGSEGFCSQPKNIIMTMVSTNKKGEFVAQLMIGKFVIPKCQNGTHLHFYFQNPIRGKIITVNFLSSYGGKIISAGHFKFF</sequence>
<dbReference type="Pfam" id="PF24789">
    <property type="entry name" value="SAC9_GBDL_2nd"/>
    <property type="match status" value="1"/>
</dbReference>
<feature type="compositionally biased region" description="Polar residues" evidence="1">
    <location>
        <begin position="936"/>
        <end position="950"/>
    </location>
</feature>
<dbReference type="PROSITE" id="PS50275">
    <property type="entry name" value="SAC"/>
    <property type="match status" value="1"/>
</dbReference>